<dbReference type="PANTHER" id="PTHR42901">
    <property type="entry name" value="ALCOHOL DEHYDROGENASE"/>
    <property type="match status" value="1"/>
</dbReference>
<dbReference type="PIRSF" id="PIRSF000126">
    <property type="entry name" value="11-beta-HSD1"/>
    <property type="match status" value="1"/>
</dbReference>
<dbReference type="PANTHER" id="PTHR42901:SF1">
    <property type="entry name" value="ALCOHOL DEHYDROGENASE"/>
    <property type="match status" value="1"/>
</dbReference>
<evidence type="ECO:0000313" key="5">
    <source>
        <dbReference type="EMBL" id="NYE93870.1"/>
    </source>
</evidence>
<evidence type="ECO:0000259" key="4">
    <source>
        <dbReference type="SMART" id="SM00822"/>
    </source>
</evidence>
<dbReference type="Pfam" id="PF00106">
    <property type="entry name" value="adh_short"/>
    <property type="match status" value="1"/>
</dbReference>
<reference evidence="5 6" key="1">
    <citation type="submission" date="2020-07" db="EMBL/GenBank/DDBJ databases">
        <title>Sequencing the genomes of 1000 actinobacteria strains.</title>
        <authorList>
            <person name="Klenk H.-P."/>
        </authorList>
    </citation>
    <scope>NUCLEOTIDE SEQUENCE [LARGE SCALE GENOMIC DNA]</scope>
    <source>
        <strain evidence="5 6">DSM 102047</strain>
    </source>
</reference>
<dbReference type="InterPro" id="IPR057326">
    <property type="entry name" value="KR_dom"/>
</dbReference>
<comment type="caution">
    <text evidence="5">The sequence shown here is derived from an EMBL/GenBank/DDBJ whole genome shotgun (WGS) entry which is preliminary data.</text>
</comment>
<dbReference type="EMBL" id="JACBYQ010000001">
    <property type="protein sequence ID" value="NYE93870.1"/>
    <property type="molecule type" value="Genomic_DNA"/>
</dbReference>
<accession>A0A7Y9LQS3</accession>
<organism evidence="5 6">
    <name type="scientific">Psychromicrobium silvestre</name>
    <dbReference type="NCBI Taxonomy" id="1645614"/>
    <lineage>
        <taxon>Bacteria</taxon>
        <taxon>Bacillati</taxon>
        <taxon>Actinomycetota</taxon>
        <taxon>Actinomycetes</taxon>
        <taxon>Micrococcales</taxon>
        <taxon>Micrococcaceae</taxon>
        <taxon>Psychromicrobium</taxon>
    </lineage>
</organism>
<evidence type="ECO:0000256" key="2">
    <source>
        <dbReference type="ARBA" id="ARBA00023002"/>
    </source>
</evidence>
<dbReference type="AlphaFoldDB" id="A0A7Y9LQS3"/>
<dbReference type="InterPro" id="IPR036291">
    <property type="entry name" value="NAD(P)-bd_dom_sf"/>
</dbReference>
<dbReference type="InterPro" id="IPR002347">
    <property type="entry name" value="SDR_fam"/>
</dbReference>
<evidence type="ECO:0000256" key="1">
    <source>
        <dbReference type="ARBA" id="ARBA00006484"/>
    </source>
</evidence>
<dbReference type="PRINTS" id="PR00080">
    <property type="entry name" value="SDRFAMILY"/>
</dbReference>
<dbReference type="GO" id="GO:0016491">
    <property type="term" value="F:oxidoreductase activity"/>
    <property type="evidence" value="ECO:0007669"/>
    <property type="project" value="UniProtKB-KW"/>
</dbReference>
<keyword evidence="2" id="KW-0560">Oxidoreductase</keyword>
<dbReference type="CDD" id="cd05233">
    <property type="entry name" value="SDR_c"/>
    <property type="match status" value="1"/>
</dbReference>
<comment type="similarity">
    <text evidence="1 3">Belongs to the short-chain dehydrogenases/reductases (SDR) family.</text>
</comment>
<dbReference type="Proteomes" id="UP000521748">
    <property type="component" value="Unassembled WGS sequence"/>
</dbReference>
<keyword evidence="6" id="KW-1185">Reference proteome</keyword>
<dbReference type="RefSeq" id="WP_179387717.1">
    <property type="nucleotide sequence ID" value="NZ_JACBYQ010000001.1"/>
</dbReference>
<sequence>MDYYSKTILITGASSGIGESYAEKFASLGANLILVARSEDSLKKLAAKLSEKHKVQTDVVVLDLSTANAAAELFQKHPEIYGLVNNAGFGTHGALQDQDAAKVNQEIQLNCGTLVDLTQTYLPGLLQRNEGFILNVASIAAFQPSPYMAVYSATKAFVLSFTQALWGELQGTGVTALAICPGATKTNFFVEAGSESAAVGRMRTADQVVNTTMKALEKGKHTAIDGAANKLLSFFGRVAPRNLVIPMVGRMMKN</sequence>
<proteinExistence type="inferred from homology"/>
<dbReference type="SMART" id="SM00822">
    <property type="entry name" value="PKS_KR"/>
    <property type="match status" value="1"/>
</dbReference>
<dbReference type="SUPFAM" id="SSF51735">
    <property type="entry name" value="NAD(P)-binding Rossmann-fold domains"/>
    <property type="match status" value="1"/>
</dbReference>
<evidence type="ECO:0000256" key="3">
    <source>
        <dbReference type="RuleBase" id="RU000363"/>
    </source>
</evidence>
<dbReference type="Gene3D" id="3.40.50.720">
    <property type="entry name" value="NAD(P)-binding Rossmann-like Domain"/>
    <property type="match status" value="1"/>
</dbReference>
<name>A0A7Y9LQS3_9MICC</name>
<protein>
    <recommendedName>
        <fullName evidence="4">Ketoreductase domain-containing protein</fullName>
    </recommendedName>
</protein>
<feature type="domain" description="Ketoreductase" evidence="4">
    <location>
        <begin position="6"/>
        <end position="180"/>
    </location>
</feature>
<gene>
    <name evidence="5" type="ORF">FHU41_000091</name>
</gene>
<evidence type="ECO:0000313" key="6">
    <source>
        <dbReference type="Proteomes" id="UP000521748"/>
    </source>
</evidence>
<dbReference type="PRINTS" id="PR00081">
    <property type="entry name" value="GDHRDH"/>
</dbReference>